<feature type="transmembrane region" description="Helical" evidence="2">
    <location>
        <begin position="179"/>
        <end position="200"/>
    </location>
</feature>
<feature type="transmembrane region" description="Helical" evidence="2">
    <location>
        <begin position="69"/>
        <end position="90"/>
    </location>
</feature>
<keyword evidence="2" id="KW-0472">Membrane</keyword>
<dbReference type="GeneID" id="19976834"/>
<evidence type="ECO:0000313" key="4">
    <source>
        <dbReference type="Proteomes" id="UP000030752"/>
    </source>
</evidence>
<dbReference type="InParanoid" id="W2SAD6"/>
<feature type="transmembrane region" description="Helical" evidence="2">
    <location>
        <begin position="97"/>
        <end position="118"/>
    </location>
</feature>
<protein>
    <submittedName>
        <fullName evidence="3">Uncharacterized protein</fullName>
    </submittedName>
</protein>
<evidence type="ECO:0000256" key="2">
    <source>
        <dbReference type="SAM" id="Phobius"/>
    </source>
</evidence>
<evidence type="ECO:0000313" key="3">
    <source>
        <dbReference type="EMBL" id="ETN45662.1"/>
    </source>
</evidence>
<gene>
    <name evidence="3" type="ORF">HMPREF1541_09495</name>
</gene>
<dbReference type="AlphaFoldDB" id="W2SAD6"/>
<dbReference type="RefSeq" id="XP_008712390.1">
    <property type="nucleotide sequence ID" value="XM_008714168.1"/>
</dbReference>
<organism evidence="3 4">
    <name type="scientific">Cyphellophora europaea (strain CBS 101466)</name>
    <name type="common">Phialophora europaea</name>
    <dbReference type="NCBI Taxonomy" id="1220924"/>
    <lineage>
        <taxon>Eukaryota</taxon>
        <taxon>Fungi</taxon>
        <taxon>Dikarya</taxon>
        <taxon>Ascomycota</taxon>
        <taxon>Pezizomycotina</taxon>
        <taxon>Eurotiomycetes</taxon>
        <taxon>Chaetothyriomycetidae</taxon>
        <taxon>Chaetothyriales</taxon>
        <taxon>Cyphellophoraceae</taxon>
        <taxon>Cyphellophora</taxon>
    </lineage>
</organism>
<dbReference type="HOGENOM" id="CLU_099932_1_0_1"/>
<name>W2SAD6_CYPE1</name>
<feature type="region of interest" description="Disordered" evidence="1">
    <location>
        <begin position="1"/>
        <end position="49"/>
    </location>
</feature>
<reference evidence="3 4" key="1">
    <citation type="submission" date="2013-03" db="EMBL/GenBank/DDBJ databases">
        <title>The Genome Sequence of Phialophora europaea CBS 101466.</title>
        <authorList>
            <consortium name="The Broad Institute Genomics Platform"/>
            <person name="Cuomo C."/>
            <person name="de Hoog S."/>
            <person name="Gorbushina A."/>
            <person name="Walker B."/>
            <person name="Young S.K."/>
            <person name="Zeng Q."/>
            <person name="Gargeya S."/>
            <person name="Fitzgerald M."/>
            <person name="Haas B."/>
            <person name="Abouelleil A."/>
            <person name="Allen A.W."/>
            <person name="Alvarado L."/>
            <person name="Arachchi H.M."/>
            <person name="Berlin A.M."/>
            <person name="Chapman S.B."/>
            <person name="Gainer-Dewar J."/>
            <person name="Goldberg J."/>
            <person name="Griggs A."/>
            <person name="Gujja S."/>
            <person name="Hansen M."/>
            <person name="Howarth C."/>
            <person name="Imamovic A."/>
            <person name="Ireland A."/>
            <person name="Larimer J."/>
            <person name="McCowan C."/>
            <person name="Murphy C."/>
            <person name="Pearson M."/>
            <person name="Poon T.W."/>
            <person name="Priest M."/>
            <person name="Roberts A."/>
            <person name="Saif S."/>
            <person name="Shea T."/>
            <person name="Sisk P."/>
            <person name="Sykes S."/>
            <person name="Wortman J."/>
            <person name="Nusbaum C."/>
            <person name="Birren B."/>
        </authorList>
    </citation>
    <scope>NUCLEOTIDE SEQUENCE [LARGE SCALE GENOMIC DNA]</scope>
    <source>
        <strain evidence="3 4">CBS 101466</strain>
    </source>
</reference>
<keyword evidence="2" id="KW-1133">Transmembrane helix</keyword>
<dbReference type="EMBL" id="KB822712">
    <property type="protein sequence ID" value="ETN45662.1"/>
    <property type="molecule type" value="Genomic_DNA"/>
</dbReference>
<feature type="compositionally biased region" description="Acidic residues" evidence="1">
    <location>
        <begin position="34"/>
        <end position="49"/>
    </location>
</feature>
<feature type="compositionally biased region" description="Low complexity" evidence="1">
    <location>
        <begin position="1"/>
        <end position="15"/>
    </location>
</feature>
<dbReference type="VEuPathDB" id="FungiDB:HMPREF1541_09495"/>
<dbReference type="OrthoDB" id="3358048at2759"/>
<accession>W2SAD6</accession>
<keyword evidence="2" id="KW-0812">Transmembrane</keyword>
<feature type="transmembrane region" description="Helical" evidence="2">
    <location>
        <begin position="212"/>
        <end position="232"/>
    </location>
</feature>
<dbReference type="Proteomes" id="UP000030752">
    <property type="component" value="Unassembled WGS sequence"/>
</dbReference>
<sequence>MPTSSSASVGASATSNLRSATTTHLRKTFKYPADEDDTSMDADRDELDEEEQDTLITDLASSNATTNEFYVRTFTVLPLLACLPFLYFLVLRPHRLTVLPCLLALTSLGASAFVMGFVPLEGVDFGSDSAGAGGGEGRGGLSDIAHAQASRRRAAVASRGGQLGVELPFSVPVDVGGPVVRWMGVLNGGAPAILVVFAVLLMDADGVGQGFWLLLLLPALMAAVVAVVRAAMREMERGLRELGGLRYGYKGA</sequence>
<evidence type="ECO:0000256" key="1">
    <source>
        <dbReference type="SAM" id="MobiDB-lite"/>
    </source>
</evidence>
<dbReference type="eggNOG" id="ENOG502S3VI">
    <property type="taxonomic scope" value="Eukaryota"/>
</dbReference>
<keyword evidence="4" id="KW-1185">Reference proteome</keyword>
<proteinExistence type="predicted"/>